<organism evidence="9 10">
    <name type="scientific">Glarea lozoyensis (strain ATCC 20868 / MF5171)</name>
    <dbReference type="NCBI Taxonomy" id="1116229"/>
    <lineage>
        <taxon>Eukaryota</taxon>
        <taxon>Fungi</taxon>
        <taxon>Dikarya</taxon>
        <taxon>Ascomycota</taxon>
        <taxon>Pezizomycotina</taxon>
        <taxon>Leotiomycetes</taxon>
        <taxon>Helotiales</taxon>
        <taxon>Helotiaceae</taxon>
        <taxon>Glarea</taxon>
    </lineage>
</organism>
<evidence type="ECO:0000256" key="8">
    <source>
        <dbReference type="SAM" id="MobiDB-lite"/>
    </source>
</evidence>
<evidence type="ECO:0000256" key="5">
    <source>
        <dbReference type="ARBA" id="ARBA00022898"/>
    </source>
</evidence>
<evidence type="ECO:0000256" key="7">
    <source>
        <dbReference type="ARBA" id="ARBA00023014"/>
    </source>
</evidence>
<keyword evidence="7" id="KW-0411">Iron-sulfur</keyword>
<dbReference type="HOGENOM" id="CLU_032161_3_0_1"/>
<keyword evidence="5" id="KW-0663">Pyridoxal phosphate</keyword>
<evidence type="ECO:0000256" key="6">
    <source>
        <dbReference type="ARBA" id="ARBA00023004"/>
    </source>
</evidence>
<comment type="cofactor">
    <cofactor evidence="1">
        <name>pyridoxal 5'-phosphate</name>
        <dbReference type="ChEBI" id="CHEBI:597326"/>
    </cofactor>
</comment>
<dbReference type="SFLD" id="SFLDG01070">
    <property type="entry name" value="PLP-dependent"/>
    <property type="match status" value="1"/>
</dbReference>
<dbReference type="PANTHER" id="PTHR30538">
    <property type="entry name" value="LYSINE 2,3-AMINOMUTASE-RELATED"/>
    <property type="match status" value="1"/>
</dbReference>
<sequence length="586" mass="67358">MNTFQRLSHLQMYLLLRSKNVKASNVIHRAYLASHGYHTTRTASSNLAIAYKQENDQYSDEDIHEEETRKPARPISRFDKPLGQLKDFHPNPEKLTRKPAAPISRFDKQPPGQFMDLYSNPDKVRLPRKAFAGSKTMPFIMHVKSDIRVLLEQNAPYLDWRPYHAAAEVFAPRQNNYVLNNHINWNNLPYDPYFKLTFPQPEMLRPEMLHLLLDKKMSRMEKQVAVKAYQEGLNAHPAGQQTMNVPMMDGRKLEGIQHKYRETMLFFPAEAQICHTNCSYCFRWPQFTSVGGPDRFSSQQASDLLEYIKRHKDITDLLITGGDAMVAKAEALSKYIDPLLNNPETEHLQTIRFGTKSLAFWPYKFTEDDDAVPMLELFKKIKASRKCVSIQAHFTHPIELKTKVVQEAIANIQATGAIIRTQSPIVRGINDSTECWTEMLNLQTRLGLAPYYMFMERDTGAKEYFQVPIQRALDIFHKTVKAVPGTAKTIRGPVMSAGPGKIHILGTSEVGSEKEKVFVLRFVQARNPDWCDADKVFYAEYDPEACWLSDLKPASGEKEWFWEAEYREMEKNNDGGSSGQRLQSQK</sequence>
<evidence type="ECO:0000256" key="3">
    <source>
        <dbReference type="ARBA" id="ARBA00022691"/>
    </source>
</evidence>
<dbReference type="OMA" id="FCFRWAQ"/>
<dbReference type="RefSeq" id="XP_008081008.1">
    <property type="nucleotide sequence ID" value="XM_008082817.1"/>
</dbReference>
<dbReference type="EMBL" id="KE145360">
    <property type="protein sequence ID" value="EPE31953.1"/>
    <property type="molecule type" value="Genomic_DNA"/>
</dbReference>
<dbReference type="SFLD" id="SFLDS00029">
    <property type="entry name" value="Radical_SAM"/>
    <property type="match status" value="1"/>
</dbReference>
<dbReference type="InterPro" id="IPR003739">
    <property type="entry name" value="Lys_aminomutase/Glu_NH3_mut"/>
</dbReference>
<dbReference type="eggNOG" id="ENOG502QWPC">
    <property type="taxonomic scope" value="Eukaryota"/>
</dbReference>
<dbReference type="Gene3D" id="3.20.20.70">
    <property type="entry name" value="Aldolase class I"/>
    <property type="match status" value="1"/>
</dbReference>
<keyword evidence="4" id="KW-0479">Metal-binding</keyword>
<feature type="region of interest" description="Disordered" evidence="8">
    <location>
        <begin position="58"/>
        <end position="97"/>
    </location>
</feature>
<dbReference type="KEGG" id="glz:GLAREA_12035"/>
<dbReference type="AlphaFoldDB" id="S3E083"/>
<dbReference type="GO" id="GO:0046872">
    <property type="term" value="F:metal ion binding"/>
    <property type="evidence" value="ECO:0007669"/>
    <property type="project" value="UniProtKB-KW"/>
</dbReference>
<evidence type="ECO:0000256" key="1">
    <source>
        <dbReference type="ARBA" id="ARBA00001933"/>
    </source>
</evidence>
<feature type="compositionally biased region" description="Basic and acidic residues" evidence="8">
    <location>
        <begin position="66"/>
        <end position="96"/>
    </location>
</feature>
<dbReference type="InterPro" id="IPR013785">
    <property type="entry name" value="Aldolase_TIM"/>
</dbReference>
<protein>
    <submittedName>
        <fullName evidence="9">Radical SAM enzyme</fullName>
    </submittedName>
</protein>
<dbReference type="OrthoDB" id="5396721at2759"/>
<dbReference type="InterPro" id="IPR058240">
    <property type="entry name" value="rSAM_sf"/>
</dbReference>
<keyword evidence="2" id="KW-0004">4Fe-4S</keyword>
<reference evidence="9 10" key="1">
    <citation type="journal article" date="2013" name="BMC Genomics">
        <title>Genomics-driven discovery of the pneumocandin biosynthetic gene cluster in the fungus Glarea lozoyensis.</title>
        <authorList>
            <person name="Chen L."/>
            <person name="Yue Q."/>
            <person name="Zhang X."/>
            <person name="Xiang M."/>
            <person name="Wang C."/>
            <person name="Li S."/>
            <person name="Che Y."/>
            <person name="Ortiz-Lopez F.J."/>
            <person name="Bills G.F."/>
            <person name="Liu X."/>
            <person name="An Z."/>
        </authorList>
    </citation>
    <scope>NUCLEOTIDE SEQUENCE [LARGE SCALE GENOMIC DNA]</scope>
    <source>
        <strain evidence="10">ATCC 20868 / MF5171</strain>
    </source>
</reference>
<evidence type="ECO:0000256" key="4">
    <source>
        <dbReference type="ARBA" id="ARBA00022723"/>
    </source>
</evidence>
<evidence type="ECO:0000313" key="10">
    <source>
        <dbReference type="Proteomes" id="UP000016922"/>
    </source>
</evidence>
<dbReference type="PANTHER" id="PTHR30538:SF0">
    <property type="entry name" value="L-LYSINE 2,3-AMINOMUTASE AQ_1632-RELATED"/>
    <property type="match status" value="1"/>
</dbReference>
<gene>
    <name evidence="9" type="ORF">GLAREA_12035</name>
</gene>
<keyword evidence="3" id="KW-0949">S-adenosyl-L-methionine</keyword>
<accession>S3E083</accession>
<dbReference type="STRING" id="1116229.S3E083"/>
<evidence type="ECO:0000256" key="2">
    <source>
        <dbReference type="ARBA" id="ARBA00022485"/>
    </source>
</evidence>
<dbReference type="GO" id="GO:0051539">
    <property type="term" value="F:4 iron, 4 sulfur cluster binding"/>
    <property type="evidence" value="ECO:0007669"/>
    <property type="project" value="UniProtKB-KW"/>
</dbReference>
<dbReference type="GO" id="GO:0003824">
    <property type="term" value="F:catalytic activity"/>
    <property type="evidence" value="ECO:0007669"/>
    <property type="project" value="InterPro"/>
</dbReference>
<keyword evidence="6" id="KW-0408">Iron</keyword>
<dbReference type="GeneID" id="19471076"/>
<name>S3E083_GLAL2</name>
<dbReference type="SUPFAM" id="SSF102114">
    <property type="entry name" value="Radical SAM enzymes"/>
    <property type="match status" value="1"/>
</dbReference>
<dbReference type="Proteomes" id="UP000016922">
    <property type="component" value="Unassembled WGS sequence"/>
</dbReference>
<keyword evidence="10" id="KW-1185">Reference proteome</keyword>
<dbReference type="InterPro" id="IPR007197">
    <property type="entry name" value="rSAM"/>
</dbReference>
<evidence type="ECO:0000313" key="9">
    <source>
        <dbReference type="EMBL" id="EPE31953.1"/>
    </source>
</evidence>
<proteinExistence type="predicted"/>